<feature type="compositionally biased region" description="Basic residues" evidence="1">
    <location>
        <begin position="82"/>
        <end position="91"/>
    </location>
</feature>
<keyword evidence="3" id="KW-1185">Reference proteome</keyword>
<name>A0ABX7KEF8_9SPHN</name>
<accession>A0ABX7KEF8</accession>
<protein>
    <submittedName>
        <fullName evidence="2">Uncharacterized protein</fullName>
    </submittedName>
</protein>
<organism evidence="2 3">
    <name type="scientific">Tsuneonella flava</name>
    <dbReference type="NCBI Taxonomy" id="2055955"/>
    <lineage>
        <taxon>Bacteria</taxon>
        <taxon>Pseudomonadati</taxon>
        <taxon>Pseudomonadota</taxon>
        <taxon>Alphaproteobacteria</taxon>
        <taxon>Sphingomonadales</taxon>
        <taxon>Erythrobacteraceae</taxon>
        <taxon>Tsuneonella</taxon>
    </lineage>
</organism>
<dbReference type="RefSeq" id="WP_205444876.1">
    <property type="nucleotide sequence ID" value="NZ_CP061510.1"/>
</dbReference>
<reference evidence="2 3" key="1">
    <citation type="submission" date="2020-09" db="EMBL/GenBank/DDBJ databases">
        <title>Complete genome sequence of altererythrobacter flavus SS-21NJ, isolated from Dongying oil sludge in Shandong province.</title>
        <authorList>
            <person name="Sun S."/>
            <person name="Zhang Z."/>
        </authorList>
    </citation>
    <scope>NUCLEOTIDE SEQUENCE [LARGE SCALE GENOMIC DNA]</scope>
    <source>
        <strain evidence="2 3">SS-21NJ</strain>
    </source>
</reference>
<dbReference type="EMBL" id="CP061510">
    <property type="protein sequence ID" value="QSB45686.1"/>
    <property type="molecule type" value="Genomic_DNA"/>
</dbReference>
<feature type="region of interest" description="Disordered" evidence="1">
    <location>
        <begin position="42"/>
        <end position="91"/>
    </location>
</feature>
<evidence type="ECO:0000313" key="2">
    <source>
        <dbReference type="EMBL" id="QSB45686.1"/>
    </source>
</evidence>
<dbReference type="Proteomes" id="UP000663637">
    <property type="component" value="Chromosome"/>
</dbReference>
<gene>
    <name evidence="2" type="ORF">IDJ81_06150</name>
</gene>
<evidence type="ECO:0000256" key="1">
    <source>
        <dbReference type="SAM" id="MobiDB-lite"/>
    </source>
</evidence>
<proteinExistence type="predicted"/>
<evidence type="ECO:0000313" key="3">
    <source>
        <dbReference type="Proteomes" id="UP000663637"/>
    </source>
</evidence>
<sequence length="91" mass="9365">MAGRLLAALVGDDDKMDGPFGPAPIVRLLGALPPAPFGAASAQLPSRLRRSVQPVPREATRSGCTPGLADGQGFSAALPAARKPKPRKEKP</sequence>